<evidence type="ECO:0000256" key="1">
    <source>
        <dbReference type="SAM" id="Phobius"/>
    </source>
</evidence>
<feature type="domain" description="Mediator of RNA polymerase II transcription subunit 25 von Willebrand factor type A" evidence="2">
    <location>
        <begin position="14"/>
        <end position="45"/>
    </location>
</feature>
<sequence length="93" mass="10112">GNQPPSRETYQGADGVGVIEGTANLGPYFESLRKNYILPAIEYVVWNASSLSVFGVHFCLCGCRLCFFFFLTADRATEAPQQKRSLVEMGGGG</sequence>
<evidence type="ECO:0000259" key="2">
    <source>
        <dbReference type="Pfam" id="PF11265"/>
    </source>
</evidence>
<keyword evidence="1" id="KW-0812">Transmembrane</keyword>
<gene>
    <name evidence="3" type="ORF">GSTENG00036020001</name>
</gene>
<proteinExistence type="predicted"/>
<dbReference type="OrthoDB" id="7690434at2759"/>
<protein>
    <submittedName>
        <fullName evidence="3">(spotted green pufferfish) hypothetical protein</fullName>
    </submittedName>
</protein>
<keyword evidence="1" id="KW-1133">Transmembrane helix</keyword>
<dbReference type="Pfam" id="PF11265">
    <property type="entry name" value="Med25_VWA"/>
    <property type="match status" value="1"/>
</dbReference>
<reference evidence="3" key="1">
    <citation type="journal article" date="2004" name="Nature">
        <title>Genome duplication in the teleost fish Tetraodon nigroviridis reveals the early vertebrate proto-karyotype.</title>
        <authorList>
            <person name="Jaillon O."/>
            <person name="Aury J.-M."/>
            <person name="Brunet F."/>
            <person name="Petit J.-L."/>
            <person name="Stange-Thomann N."/>
            <person name="Mauceli E."/>
            <person name="Bouneau L."/>
            <person name="Fischer C."/>
            <person name="Ozouf-Costaz C."/>
            <person name="Bernot A."/>
            <person name="Nicaud S."/>
            <person name="Jaffe D."/>
            <person name="Fisher S."/>
            <person name="Lutfalla G."/>
            <person name="Dossat C."/>
            <person name="Segurens B."/>
            <person name="Dasilva C."/>
            <person name="Salanoubat M."/>
            <person name="Levy M."/>
            <person name="Boudet N."/>
            <person name="Castellano S."/>
            <person name="Anthouard V."/>
            <person name="Jubin C."/>
            <person name="Castelli V."/>
            <person name="Katinka M."/>
            <person name="Vacherie B."/>
            <person name="Biemont C."/>
            <person name="Skalli Z."/>
            <person name="Cattolico L."/>
            <person name="Poulain J."/>
            <person name="De Berardinis V."/>
            <person name="Cruaud C."/>
            <person name="Duprat S."/>
            <person name="Brottier P."/>
            <person name="Coutanceau J.-P."/>
            <person name="Gouzy J."/>
            <person name="Parra G."/>
            <person name="Lardier G."/>
            <person name="Chapple C."/>
            <person name="McKernan K.J."/>
            <person name="McEwan P."/>
            <person name="Bosak S."/>
            <person name="Kellis M."/>
            <person name="Volff J.-N."/>
            <person name="Guigo R."/>
            <person name="Zody M.C."/>
            <person name="Mesirov J."/>
            <person name="Lindblad-Toh K."/>
            <person name="Birren B."/>
            <person name="Nusbaum C."/>
            <person name="Kahn D."/>
            <person name="Robinson-Rechavi M."/>
            <person name="Laudet V."/>
            <person name="Schachter V."/>
            <person name="Quetier F."/>
            <person name="Saurin W."/>
            <person name="Scarpelli C."/>
            <person name="Wincker P."/>
            <person name="Lander E.S."/>
            <person name="Weissenbach J."/>
            <person name="Roest Crollius H."/>
        </authorList>
    </citation>
    <scope>NUCLEOTIDE SEQUENCE [LARGE SCALE GENOMIC DNA]</scope>
</reference>
<organism evidence="3">
    <name type="scientific">Tetraodon nigroviridis</name>
    <name type="common">Spotted green pufferfish</name>
    <name type="synonym">Chelonodon nigroviridis</name>
    <dbReference type="NCBI Taxonomy" id="99883"/>
    <lineage>
        <taxon>Eukaryota</taxon>
        <taxon>Metazoa</taxon>
        <taxon>Chordata</taxon>
        <taxon>Craniata</taxon>
        <taxon>Vertebrata</taxon>
        <taxon>Euteleostomi</taxon>
        <taxon>Actinopterygii</taxon>
        <taxon>Neopterygii</taxon>
        <taxon>Teleostei</taxon>
        <taxon>Neoteleostei</taxon>
        <taxon>Acanthomorphata</taxon>
        <taxon>Eupercaria</taxon>
        <taxon>Tetraodontiformes</taxon>
        <taxon>Tetradontoidea</taxon>
        <taxon>Tetraodontidae</taxon>
        <taxon>Tetraodon</taxon>
    </lineage>
</organism>
<accession>Q4RD72</accession>
<evidence type="ECO:0000313" key="3">
    <source>
        <dbReference type="EMBL" id="CAG13660.1"/>
    </source>
</evidence>
<feature type="non-terminal residue" evidence="3">
    <location>
        <position position="1"/>
    </location>
</feature>
<dbReference type="KEGG" id="tng:GSTEN00036020G001"/>
<dbReference type="EMBL" id="CAAE01017258">
    <property type="protein sequence ID" value="CAG13660.1"/>
    <property type="molecule type" value="Genomic_DNA"/>
</dbReference>
<reference evidence="3" key="2">
    <citation type="submission" date="2004-02" db="EMBL/GenBank/DDBJ databases">
        <authorList>
            <consortium name="Genoscope"/>
            <consortium name="Whitehead Institute Centre for Genome Research"/>
        </authorList>
    </citation>
    <scope>NUCLEOTIDE SEQUENCE</scope>
</reference>
<dbReference type="InterPro" id="IPR021419">
    <property type="entry name" value="Mediator_Med25_VWA"/>
</dbReference>
<feature type="transmembrane region" description="Helical" evidence="1">
    <location>
        <begin position="51"/>
        <end position="73"/>
    </location>
</feature>
<comment type="caution">
    <text evidence="3">The sequence shown here is derived from an EMBL/GenBank/DDBJ whole genome shotgun (WGS) entry which is preliminary data.</text>
</comment>
<name>Q4RD72_TETNG</name>
<keyword evidence="1" id="KW-0472">Membrane</keyword>
<dbReference type="AlphaFoldDB" id="Q4RD72"/>